<dbReference type="Proteomes" id="UP001203880">
    <property type="component" value="Unassembled WGS sequence"/>
</dbReference>
<proteinExistence type="predicted"/>
<comment type="caution">
    <text evidence="1">The sequence shown here is derived from an EMBL/GenBank/DDBJ whole genome shotgun (WGS) entry which is preliminary data.</text>
</comment>
<dbReference type="Gene3D" id="1.25.10.90">
    <property type="match status" value="1"/>
</dbReference>
<dbReference type="Pfam" id="PF08713">
    <property type="entry name" value="DNA_alkylation"/>
    <property type="match status" value="1"/>
</dbReference>
<evidence type="ECO:0000313" key="2">
    <source>
        <dbReference type="Proteomes" id="UP001203880"/>
    </source>
</evidence>
<dbReference type="PANTHER" id="PTHR34070:SF1">
    <property type="entry name" value="DNA ALKYLATION REPAIR PROTEIN"/>
    <property type="match status" value="1"/>
</dbReference>
<sequence>MLAPYLDQLNAHVEPGRAEQKAAYHKQSRVVLGVPNPAINDLTKAWRQALNLPERIELADALWQSDIFEARIAAAKLLTQARIRPDEAVWELLCNWVPEFDSWAIADHACGAISKRLVADPARLDQVEGWTRSEHMWTRRAALVATLPWTKQNTPKPDDLARRDRILGWAALYVPDRDWFIQKAVAWWLRDLSKHDAPRVRAFLAEHGEAMKPFARREAAKYLDR</sequence>
<reference evidence="1" key="1">
    <citation type="submission" date="2022-05" db="EMBL/GenBank/DDBJ databases">
        <authorList>
            <person name="Park J.-S."/>
        </authorList>
    </citation>
    <scope>NUCLEOTIDE SEQUENCE</scope>
    <source>
        <strain evidence="1">2012CJ41-6</strain>
    </source>
</reference>
<dbReference type="PANTHER" id="PTHR34070">
    <property type="entry name" value="ARMADILLO-TYPE FOLD"/>
    <property type="match status" value="1"/>
</dbReference>
<protein>
    <submittedName>
        <fullName evidence="1">DNA alkylation repair protein</fullName>
    </submittedName>
</protein>
<dbReference type="InterPro" id="IPR014825">
    <property type="entry name" value="DNA_alkylation"/>
</dbReference>
<organism evidence="1 2">
    <name type="scientific">Ruegeria spongiae</name>
    <dbReference type="NCBI Taxonomy" id="2942209"/>
    <lineage>
        <taxon>Bacteria</taxon>
        <taxon>Pseudomonadati</taxon>
        <taxon>Pseudomonadota</taxon>
        <taxon>Alphaproteobacteria</taxon>
        <taxon>Rhodobacterales</taxon>
        <taxon>Roseobacteraceae</taxon>
        <taxon>Ruegeria</taxon>
    </lineage>
</organism>
<evidence type="ECO:0000313" key="1">
    <source>
        <dbReference type="EMBL" id="MCL6284007.1"/>
    </source>
</evidence>
<name>A0ABT0Q329_9RHOB</name>
<keyword evidence="2" id="KW-1185">Reference proteome</keyword>
<dbReference type="SUPFAM" id="SSF48371">
    <property type="entry name" value="ARM repeat"/>
    <property type="match status" value="1"/>
</dbReference>
<dbReference type="RefSeq" id="WP_249709959.1">
    <property type="nucleotide sequence ID" value="NZ_JAMFMB010000011.1"/>
</dbReference>
<accession>A0ABT0Q329</accession>
<dbReference type="EMBL" id="JAMFMB010000011">
    <property type="protein sequence ID" value="MCL6284007.1"/>
    <property type="molecule type" value="Genomic_DNA"/>
</dbReference>
<gene>
    <name evidence="1" type="ORF">M3P21_10735</name>
</gene>
<dbReference type="InterPro" id="IPR016024">
    <property type="entry name" value="ARM-type_fold"/>
</dbReference>
<dbReference type="CDD" id="cd06561">
    <property type="entry name" value="AlkD_like"/>
    <property type="match status" value="1"/>
</dbReference>